<dbReference type="InterPro" id="IPR029044">
    <property type="entry name" value="Nucleotide-diphossugar_trans"/>
</dbReference>
<dbReference type="PANTHER" id="PTHR43685">
    <property type="entry name" value="GLYCOSYLTRANSFERASE"/>
    <property type="match status" value="1"/>
</dbReference>
<dbReference type="Proteomes" id="UP000324133">
    <property type="component" value="Unassembled WGS sequence"/>
</dbReference>
<dbReference type="PANTHER" id="PTHR43685:SF11">
    <property type="entry name" value="GLYCOSYLTRANSFERASE TAGX-RELATED"/>
    <property type="match status" value="1"/>
</dbReference>
<proteinExistence type="predicted"/>
<gene>
    <name evidence="2" type="ORF">FOA19_01475</name>
</gene>
<dbReference type="SUPFAM" id="SSF53448">
    <property type="entry name" value="Nucleotide-diphospho-sugar transferases"/>
    <property type="match status" value="1"/>
</dbReference>
<dbReference type="InterPro" id="IPR001173">
    <property type="entry name" value="Glyco_trans_2-like"/>
</dbReference>
<feature type="domain" description="Glycosyltransferase 2-like" evidence="1">
    <location>
        <begin position="7"/>
        <end position="179"/>
    </location>
</feature>
<name>A0A5B6TFJ4_9BACT</name>
<protein>
    <submittedName>
        <fullName evidence="2">Glycosyltransferase</fullName>
    </submittedName>
</protein>
<dbReference type="RefSeq" id="WP_149089028.1">
    <property type="nucleotide sequence ID" value="NZ_VKKY01000001.1"/>
</dbReference>
<dbReference type="Pfam" id="PF00535">
    <property type="entry name" value="Glycos_transf_2"/>
    <property type="match status" value="1"/>
</dbReference>
<evidence type="ECO:0000259" key="1">
    <source>
        <dbReference type="Pfam" id="PF00535"/>
    </source>
</evidence>
<dbReference type="EMBL" id="VKKY01000001">
    <property type="protein sequence ID" value="KAA3439384.1"/>
    <property type="molecule type" value="Genomic_DNA"/>
</dbReference>
<comment type="caution">
    <text evidence="2">The sequence shown here is derived from an EMBL/GenBank/DDBJ whole genome shotgun (WGS) entry which is preliminary data.</text>
</comment>
<evidence type="ECO:0000313" key="2">
    <source>
        <dbReference type="EMBL" id="KAA3439384.1"/>
    </source>
</evidence>
<organism evidence="2 3">
    <name type="scientific">Rufibacter hautae</name>
    <dbReference type="NCBI Taxonomy" id="2595005"/>
    <lineage>
        <taxon>Bacteria</taxon>
        <taxon>Pseudomonadati</taxon>
        <taxon>Bacteroidota</taxon>
        <taxon>Cytophagia</taxon>
        <taxon>Cytophagales</taxon>
        <taxon>Hymenobacteraceae</taxon>
        <taxon>Rufibacter</taxon>
    </lineage>
</organism>
<evidence type="ECO:0000313" key="3">
    <source>
        <dbReference type="Proteomes" id="UP000324133"/>
    </source>
</evidence>
<dbReference type="AlphaFoldDB" id="A0A5B6TFJ4"/>
<dbReference type="GO" id="GO:0016740">
    <property type="term" value="F:transferase activity"/>
    <property type="evidence" value="ECO:0007669"/>
    <property type="project" value="UniProtKB-KW"/>
</dbReference>
<keyword evidence="3" id="KW-1185">Reference proteome</keyword>
<dbReference type="OrthoDB" id="396512at2"/>
<reference evidence="2 3" key="1">
    <citation type="submission" date="2019-07" db="EMBL/GenBank/DDBJ databases">
        <title>Rufibacter sp. nov., isolated from lake sediment.</title>
        <authorList>
            <person name="Qu J.-H."/>
        </authorList>
    </citation>
    <scope>NUCLEOTIDE SEQUENCE [LARGE SCALE GENOMIC DNA]</scope>
    <source>
        <strain evidence="2 3">NBS58-1</strain>
    </source>
</reference>
<keyword evidence="2" id="KW-0808">Transferase</keyword>
<dbReference type="InterPro" id="IPR050834">
    <property type="entry name" value="Glycosyltransf_2"/>
</dbReference>
<sequence length="322" mass="37571">MTSPLVSIICLCYNHAAFLHEALDSVLAQTYPHLEVLVVDDLSTDNSVEIIEKYVRRHPQIRFLKHKRNLGNCASFNEALQLSQGDFIIDFATDDVLHPERVARQVAAFQQLPASYGVVYTDAELIDEQGASLGFFYTRSAEGSLTPLPAQGEVFSEVLGRYFICPPTMMMRRQVLEELHGYDPSLAYEDFDFWVRSSRYWQYHFLDRPLCQRRMHPRSLSRQVYQKGDKQLASTVKVIQKAQKLVRTPREKEALQARIRYEARHAYLTANYSEATQLLRLLEEEQGMTLTYRFLQVLTQKKVPLQFIRRWYHRWKYGHTAA</sequence>
<dbReference type="Gene3D" id="3.90.550.10">
    <property type="entry name" value="Spore Coat Polysaccharide Biosynthesis Protein SpsA, Chain A"/>
    <property type="match status" value="1"/>
</dbReference>
<accession>A0A5B6TFJ4</accession>